<name>Q7MH74_VIBVY</name>
<sequence length="42" mass="5022">MPALPRSIDRVVRCMLDHLVVRIQRQPYLNRINCPDRGRICF</sequence>
<accession>Q7MH74</accession>
<dbReference type="EMBL" id="BA000037">
    <property type="protein sequence ID" value="BAC95762.1"/>
    <property type="molecule type" value="Genomic_DNA"/>
</dbReference>
<protein>
    <submittedName>
        <fullName evidence="1">Uncharacterized protein</fullName>
    </submittedName>
</protein>
<evidence type="ECO:0000313" key="2">
    <source>
        <dbReference type="Proteomes" id="UP000002675"/>
    </source>
</evidence>
<dbReference type="HOGENOM" id="CLU_3259768_0_0_6"/>
<dbReference type="AlphaFoldDB" id="Q7MH74"/>
<gene>
    <name evidence="1" type="ordered locus">VV2998</name>
</gene>
<dbReference type="KEGG" id="vvy:VV2998"/>
<dbReference type="Proteomes" id="UP000002675">
    <property type="component" value="Chromosome I"/>
</dbReference>
<reference evidence="1 2" key="1">
    <citation type="journal article" date="2003" name="Genome Res.">
        <title>Comparative genome analysis of Vibrio vulnificus, a marine pathogen.</title>
        <authorList>
            <person name="Chen C.Y."/>
            <person name="Wu K.M."/>
            <person name="Chang Y.C."/>
            <person name="Chang C.H."/>
            <person name="Tsai H.C."/>
            <person name="Liao T.L."/>
            <person name="Liu Y.M."/>
            <person name="Chen H.J."/>
            <person name="Shen A.B."/>
            <person name="Li J.C."/>
            <person name="Su T.L."/>
            <person name="Shao C.P."/>
            <person name="Lee C.T."/>
            <person name="Hor L.I."/>
            <person name="Tsai S.F."/>
        </authorList>
    </citation>
    <scope>NUCLEOTIDE SEQUENCE [LARGE SCALE GENOMIC DNA]</scope>
    <source>
        <strain evidence="1 2">YJ016</strain>
    </source>
</reference>
<proteinExistence type="predicted"/>
<evidence type="ECO:0000313" key="1">
    <source>
        <dbReference type="EMBL" id="BAC95762.1"/>
    </source>
</evidence>
<organism evidence="1 2">
    <name type="scientific">Vibrio vulnificus (strain YJ016)</name>
    <dbReference type="NCBI Taxonomy" id="196600"/>
    <lineage>
        <taxon>Bacteria</taxon>
        <taxon>Pseudomonadati</taxon>
        <taxon>Pseudomonadota</taxon>
        <taxon>Gammaproteobacteria</taxon>
        <taxon>Vibrionales</taxon>
        <taxon>Vibrionaceae</taxon>
        <taxon>Vibrio</taxon>
    </lineage>
</organism>